<name>A0A5J4NXK2_9TREM</name>
<dbReference type="GO" id="GO:0000981">
    <property type="term" value="F:DNA-binding transcription factor activity, RNA polymerase II-specific"/>
    <property type="evidence" value="ECO:0007669"/>
    <property type="project" value="InterPro"/>
</dbReference>
<feature type="compositionally biased region" description="Polar residues" evidence="7">
    <location>
        <begin position="368"/>
        <end position="384"/>
    </location>
</feature>
<dbReference type="GO" id="GO:0030182">
    <property type="term" value="P:neuron differentiation"/>
    <property type="evidence" value="ECO:0007669"/>
    <property type="project" value="TreeGrafter"/>
</dbReference>
<dbReference type="InterPro" id="IPR017970">
    <property type="entry name" value="Homeobox_CS"/>
</dbReference>
<dbReference type="AlphaFoldDB" id="A0A5J4NXK2"/>
<evidence type="ECO:0000256" key="4">
    <source>
        <dbReference type="ARBA" id="ARBA00023155"/>
    </source>
</evidence>
<gene>
    <name evidence="9" type="ORF">DEA37_0010497</name>
</gene>
<dbReference type="Proteomes" id="UP000324629">
    <property type="component" value="Unassembled WGS sequence"/>
</dbReference>
<evidence type="ECO:0000256" key="2">
    <source>
        <dbReference type="ARBA" id="ARBA00008446"/>
    </source>
</evidence>
<dbReference type="SUPFAM" id="SSF46689">
    <property type="entry name" value="Homeodomain-like"/>
    <property type="match status" value="1"/>
</dbReference>
<dbReference type="InterPro" id="IPR001356">
    <property type="entry name" value="HD"/>
</dbReference>
<dbReference type="InterPro" id="IPR008422">
    <property type="entry name" value="KN_HD"/>
</dbReference>
<feature type="compositionally biased region" description="Polar residues" evidence="7">
    <location>
        <begin position="513"/>
        <end position="522"/>
    </location>
</feature>
<reference evidence="9 10" key="1">
    <citation type="journal article" date="2019" name="Gigascience">
        <title>Whole-genome sequence of the oriental lung fluke Paragonimus westermani.</title>
        <authorList>
            <person name="Oey H."/>
            <person name="Zakrzewski M."/>
            <person name="Narain K."/>
            <person name="Devi K.R."/>
            <person name="Agatsuma T."/>
            <person name="Nawaratna S."/>
            <person name="Gobert G.N."/>
            <person name="Jones M.K."/>
            <person name="Ragan M.A."/>
            <person name="McManus D.P."/>
            <person name="Krause L."/>
        </authorList>
    </citation>
    <scope>NUCLEOTIDE SEQUENCE [LARGE SCALE GENOMIC DNA]</scope>
    <source>
        <strain evidence="9 10">IND2009</strain>
    </source>
</reference>
<dbReference type="GO" id="GO:0005634">
    <property type="term" value="C:nucleus"/>
    <property type="evidence" value="ECO:0007669"/>
    <property type="project" value="UniProtKB-SubCell"/>
</dbReference>
<keyword evidence="5 6" id="KW-0539">Nucleus</keyword>
<evidence type="ECO:0000256" key="6">
    <source>
        <dbReference type="PROSITE-ProRule" id="PRU00108"/>
    </source>
</evidence>
<dbReference type="Gene3D" id="1.10.10.60">
    <property type="entry name" value="Homeodomain-like"/>
    <property type="match status" value="1"/>
</dbReference>
<comment type="caution">
    <text evidence="9">The sequence shown here is derived from an EMBL/GenBank/DDBJ whole genome shotgun (WGS) entry which is preliminary data.</text>
</comment>
<feature type="compositionally biased region" description="Basic and acidic residues" evidence="7">
    <location>
        <begin position="392"/>
        <end position="405"/>
    </location>
</feature>
<feature type="region of interest" description="Disordered" evidence="7">
    <location>
        <begin position="201"/>
        <end position="235"/>
    </location>
</feature>
<dbReference type="EMBL" id="QNGE01000488">
    <property type="protein sequence ID" value="KAA3680261.1"/>
    <property type="molecule type" value="Genomic_DNA"/>
</dbReference>
<dbReference type="PANTHER" id="PTHR11211:SF40">
    <property type="entry name" value="MIRROR, ISOFORM C"/>
    <property type="match status" value="1"/>
</dbReference>
<evidence type="ECO:0000256" key="5">
    <source>
        <dbReference type="ARBA" id="ARBA00023242"/>
    </source>
</evidence>
<keyword evidence="3 6" id="KW-0238">DNA-binding</keyword>
<keyword evidence="4 6" id="KW-0371">Homeobox</keyword>
<accession>A0A5J4NXK2</accession>
<sequence>MRTPASNLAMNCTTEQSQPVVTKKFHLTIRGPLTNLLPGTRLLGETQANTDGQKILDDSESPSDFSLQNRSEPETLELNSEVTTLSHPIPDRLNEEPYLNNGLRTPYLNQLFCAKALFSESTGSLSTSCATDASSYAEPSKQPRWIHSPYPTERIQPNADSQTELVDPLNEHVTRSELNRLYQSIGRTEDPTALATTHSHSVTTVSTNSDATSVQARPSPVYPSLITPGFSNTRPTPYETKSFRATTHRPNFSPYGSGLRHFAPDAGTGFQHYSANSFGYGLDGARRKNATRESTTTLKVWLQEHIKNPYPTKGEKIMLAIITKMTLTQVSTWFANARRRLKKENKMSWPPKSNSNSGAISANKNDVTKVHSGQSPIDHNNHVSSLDGEQPDGLKRTVDDSELDNKNGITSSSAEEAEDDDDDDIDEDTEDENPSNDPGNRLSSQDFTNSSRWNLLTPLLNIDVLLGNSSPHVDVSCTDNSNRRWDTWWALIKKKCTGYISGAPASPEPNWKSRCSQTYRTN</sequence>
<dbReference type="InterPro" id="IPR009057">
    <property type="entry name" value="Homeodomain-like_sf"/>
</dbReference>
<feature type="region of interest" description="Disordered" evidence="7">
    <location>
        <begin position="368"/>
        <end position="447"/>
    </location>
</feature>
<evidence type="ECO:0000256" key="7">
    <source>
        <dbReference type="SAM" id="MobiDB-lite"/>
    </source>
</evidence>
<dbReference type="GO" id="GO:0000978">
    <property type="term" value="F:RNA polymerase II cis-regulatory region sequence-specific DNA binding"/>
    <property type="evidence" value="ECO:0007669"/>
    <property type="project" value="TreeGrafter"/>
</dbReference>
<evidence type="ECO:0000256" key="1">
    <source>
        <dbReference type="ARBA" id="ARBA00004123"/>
    </source>
</evidence>
<protein>
    <recommendedName>
        <fullName evidence="8">Homeobox domain-containing protein</fullName>
    </recommendedName>
</protein>
<feature type="region of interest" description="Disordered" evidence="7">
    <location>
        <begin position="502"/>
        <end position="522"/>
    </location>
</feature>
<comment type="subcellular location">
    <subcellularLocation>
        <location evidence="1 6">Nucleus</location>
    </subcellularLocation>
</comment>
<evidence type="ECO:0000256" key="3">
    <source>
        <dbReference type="ARBA" id="ARBA00023125"/>
    </source>
</evidence>
<dbReference type="CDD" id="cd00086">
    <property type="entry name" value="homeodomain"/>
    <property type="match status" value="1"/>
</dbReference>
<dbReference type="GO" id="GO:0048468">
    <property type="term" value="P:cell development"/>
    <property type="evidence" value="ECO:0007669"/>
    <property type="project" value="TreeGrafter"/>
</dbReference>
<proteinExistence type="inferred from homology"/>
<dbReference type="Pfam" id="PF05920">
    <property type="entry name" value="Homeobox_KN"/>
    <property type="match status" value="1"/>
</dbReference>
<feature type="domain" description="Homeobox" evidence="8">
    <location>
        <begin position="281"/>
        <end position="344"/>
    </location>
</feature>
<feature type="compositionally biased region" description="Polar residues" evidence="7">
    <location>
        <begin position="435"/>
        <end position="447"/>
    </location>
</feature>
<dbReference type="PROSITE" id="PS50071">
    <property type="entry name" value="HOMEOBOX_2"/>
    <property type="match status" value="1"/>
</dbReference>
<dbReference type="FunFam" id="1.10.10.60:FF:000003">
    <property type="entry name" value="Iroquois-class homeobox protein IRX"/>
    <property type="match status" value="1"/>
</dbReference>
<keyword evidence="10" id="KW-1185">Reference proteome</keyword>
<dbReference type="SMART" id="SM00389">
    <property type="entry name" value="HOX"/>
    <property type="match status" value="1"/>
</dbReference>
<feature type="compositionally biased region" description="Acidic residues" evidence="7">
    <location>
        <begin position="415"/>
        <end position="434"/>
    </location>
</feature>
<comment type="similarity">
    <text evidence="2">Belongs to the TALE/IRO homeobox family.</text>
</comment>
<feature type="DNA-binding region" description="Homeobox" evidence="6">
    <location>
        <begin position="283"/>
        <end position="345"/>
    </location>
</feature>
<evidence type="ECO:0000313" key="9">
    <source>
        <dbReference type="EMBL" id="KAA3680261.1"/>
    </source>
</evidence>
<organism evidence="9 10">
    <name type="scientific">Paragonimus westermani</name>
    <dbReference type="NCBI Taxonomy" id="34504"/>
    <lineage>
        <taxon>Eukaryota</taxon>
        <taxon>Metazoa</taxon>
        <taxon>Spiralia</taxon>
        <taxon>Lophotrochozoa</taxon>
        <taxon>Platyhelminthes</taxon>
        <taxon>Trematoda</taxon>
        <taxon>Digenea</taxon>
        <taxon>Plagiorchiida</taxon>
        <taxon>Troglotremata</taxon>
        <taxon>Troglotrematidae</taxon>
        <taxon>Paragonimus</taxon>
    </lineage>
</organism>
<dbReference type="PROSITE" id="PS00027">
    <property type="entry name" value="HOMEOBOX_1"/>
    <property type="match status" value="1"/>
</dbReference>
<feature type="region of interest" description="Disordered" evidence="7">
    <location>
        <begin position="52"/>
        <end position="78"/>
    </location>
</feature>
<evidence type="ECO:0000313" key="10">
    <source>
        <dbReference type="Proteomes" id="UP000324629"/>
    </source>
</evidence>
<dbReference type="PANTHER" id="PTHR11211">
    <property type="entry name" value="IROQUOIS-CLASS HOMEODOMAIN PROTEIN IRX"/>
    <property type="match status" value="1"/>
</dbReference>
<evidence type="ECO:0000259" key="8">
    <source>
        <dbReference type="PROSITE" id="PS50071"/>
    </source>
</evidence>